<dbReference type="InterPro" id="IPR025295">
    <property type="entry name" value="eCIS_core_dom"/>
</dbReference>
<feature type="compositionally biased region" description="Basic and acidic residues" evidence="1">
    <location>
        <begin position="1"/>
        <end position="16"/>
    </location>
</feature>
<dbReference type="RefSeq" id="WP_201919253.1">
    <property type="nucleotide sequence ID" value="NZ_BAABAX010000005.1"/>
</dbReference>
<feature type="compositionally biased region" description="Basic and acidic residues" evidence="1">
    <location>
        <begin position="739"/>
        <end position="752"/>
    </location>
</feature>
<dbReference type="AlphaFoldDB" id="A0A937D9M4"/>
<dbReference type="EMBL" id="JAERQJ010000003">
    <property type="protein sequence ID" value="MBL0683862.1"/>
    <property type="molecule type" value="Genomic_DNA"/>
</dbReference>
<feature type="region of interest" description="Disordered" evidence="1">
    <location>
        <begin position="1"/>
        <end position="29"/>
    </location>
</feature>
<accession>A0A937D9M4</accession>
<protein>
    <submittedName>
        <fullName evidence="3">DUF4157 domain-containing protein</fullName>
    </submittedName>
</protein>
<evidence type="ECO:0000259" key="2">
    <source>
        <dbReference type="Pfam" id="PF13699"/>
    </source>
</evidence>
<evidence type="ECO:0000313" key="4">
    <source>
        <dbReference type="Proteomes" id="UP000651057"/>
    </source>
</evidence>
<keyword evidence="4" id="KW-1185">Reference proteome</keyword>
<gene>
    <name evidence="3" type="ORF">JJQ60_10065</name>
</gene>
<dbReference type="Pfam" id="PF13699">
    <property type="entry name" value="eCIS_core"/>
    <property type="match status" value="1"/>
</dbReference>
<organism evidence="3 4">
    <name type="scientific">Aquimarina mytili</name>
    <dbReference type="NCBI Taxonomy" id="874423"/>
    <lineage>
        <taxon>Bacteria</taxon>
        <taxon>Pseudomonadati</taxon>
        <taxon>Bacteroidota</taxon>
        <taxon>Flavobacteriia</taxon>
        <taxon>Flavobacteriales</taxon>
        <taxon>Flavobacteriaceae</taxon>
        <taxon>Aquimarina</taxon>
    </lineage>
</organism>
<feature type="domain" description="eCIS core" evidence="2">
    <location>
        <begin position="67"/>
        <end position="132"/>
    </location>
</feature>
<evidence type="ECO:0000256" key="1">
    <source>
        <dbReference type="SAM" id="MobiDB-lite"/>
    </source>
</evidence>
<reference evidence="3" key="1">
    <citation type="submission" date="2021-01" db="EMBL/GenBank/DDBJ databases">
        <authorList>
            <person name="Zhong Y.L."/>
        </authorList>
    </citation>
    <scope>NUCLEOTIDE SEQUENCE</scope>
    <source>
        <strain evidence="3">KCTC 23302</strain>
    </source>
</reference>
<name>A0A937D9M4_9FLAO</name>
<feature type="region of interest" description="Disordered" evidence="1">
    <location>
        <begin position="739"/>
        <end position="760"/>
    </location>
</feature>
<dbReference type="Proteomes" id="UP000651057">
    <property type="component" value="Unassembled WGS sequence"/>
</dbReference>
<evidence type="ECO:0000313" key="3">
    <source>
        <dbReference type="EMBL" id="MBL0683862.1"/>
    </source>
</evidence>
<sequence>MKTSVEKIQETKKDTVQRVQQEPSTGGEAAIADYRPRTAVQCKLRSVIGGANDAGNPIQRRGHNTGLPDTLKSGIENLSGYSMDDVKVHYNSNKPNQLQAHAYAQGTDIHLAPGQEKHLPHEAWHVVQQKQGRVEPTRQFKSNININDDAGLEKEADVMGKMALQRKSFRSSDIRLRNNGNAPTAVTQLRERPILANERDLLDDTEQILNGNQRANMDANLIDTTYDNLTDNLLLDINLMYEEELQREIEHDSHFLKAIKKVVNLIHHRLDIGSVSGLKDKEEDTTDFREHRIGYVLGWLNAMYGRSDIDIPMLETNNWNHANLGNLIANTEENNRKARGYVKLAKMLTTQLPYFGGSVEYKENRKESLEYWIYHMSTLTKDPDRSYAVGETGAKLPKPLKDYRTHGGAEGLVPYHNERNLGTGVAEADWNELPTNLQNLILVRYNQFIANLPPTGSRRVAYNALLNVNVNNVNINNINNNNIDQFWNALNEDQKKSLYGDMLQIPWSTAHLHANLRGHHHFEQDRNTQNDTAGYMRKHPGMTTPGLQNVVGVRGNILETPQLAAARYRRDLEALGNRIGKAPLFLKNNLPAFLASPDYAKAFPEIPNTWSNYFFTNVNGLTQNFQEKHQNWFNDAKQNKKPIIGGISGHTLGYLNLYEEALGAALRGTNRIQYFLDNNVNLASMEDLRACMLAGLVGDKRHHSYDEVMTASHGMPTHQNQNPTLQYNHRDSYRDVTESTNNHIRESAEKAQRNTATRLKDPNTVFNSIIQNREDLNEGQLTTRLISHIIEDHLDGTRRDEIDRLLR</sequence>
<comment type="caution">
    <text evidence="3">The sequence shown here is derived from an EMBL/GenBank/DDBJ whole genome shotgun (WGS) entry which is preliminary data.</text>
</comment>
<proteinExistence type="predicted"/>